<evidence type="ECO:0000256" key="4">
    <source>
        <dbReference type="ARBA" id="ARBA00022692"/>
    </source>
</evidence>
<keyword evidence="9" id="KW-0378">Hydrolase</keyword>
<dbReference type="Gene3D" id="3.40.720.10">
    <property type="entry name" value="Alkaline Phosphatase, subunit A"/>
    <property type="match status" value="1"/>
</dbReference>
<gene>
    <name evidence="9" type="ORF">KL86CLO1_12905</name>
</gene>
<evidence type="ECO:0000256" key="6">
    <source>
        <dbReference type="ARBA" id="ARBA00023136"/>
    </source>
</evidence>
<dbReference type="PANTHER" id="PTHR47371">
    <property type="entry name" value="LIPOTEICHOIC ACID SYNTHASE"/>
    <property type="match status" value="1"/>
</dbReference>
<dbReference type="EC" id="3.1.6.-" evidence="9"/>
<evidence type="ECO:0000256" key="3">
    <source>
        <dbReference type="ARBA" id="ARBA00022475"/>
    </source>
</evidence>
<keyword evidence="4 7" id="KW-0812">Transmembrane</keyword>
<dbReference type="AlphaFoldDB" id="A0A212KFB3"/>
<organism evidence="9">
    <name type="scientific">uncultured Eubacteriales bacterium</name>
    <dbReference type="NCBI Taxonomy" id="172733"/>
    <lineage>
        <taxon>Bacteria</taxon>
        <taxon>Bacillati</taxon>
        <taxon>Bacillota</taxon>
        <taxon>Clostridia</taxon>
        <taxon>Eubacteriales</taxon>
        <taxon>environmental samples</taxon>
    </lineage>
</organism>
<dbReference type="InterPro" id="IPR017850">
    <property type="entry name" value="Alkaline_phosphatase_core_sf"/>
</dbReference>
<sequence length="626" mass="70126">MELVGPLKLKEKLNIKRGILPLGERPGRILSRVMWALGPVAGFVMVEYLNYNTWRSFSALQLMLNLAFYYIIAGVIYLLVGRRNLSCGISTTLFWAIGMANHYVISFRGRTIFPGDLLGIQTALNVSGNYSYALDTRQAITLAGLAVFLLLLILMPAQKGRTKLKLRSALPFSLAGAAFLAVFFGTSFLSWVGIQPSMWTTIGNGFVLNFSVCLKYSSAQEPDGYSQEALSTIQSSVEKNGDSASGAGTASTQPVNVIAIMNESFADLSTVGNFPVTKDYLPFWRSLTENTVRGYAYSSVFGGTTANSEFEFLTGNSTAFTPAGTVPYQMYVKDGAASLVAQMNALGYTSIAAHPYLSSGWNRPAVYADFGFSQVLFQDNFQGVERYRNYITDQSNYENLIRLYEEKEEGEKLFLFNVTMQNHSGYDVPWTTLPREVKLSGSLSGRYPSVDQYLSLIYQSDKSFEYLVNYFSQVEEPTIILMFGDHQPQVSSGFYNRLLGANPDLEELQKKYKVPFLLWANYDIEERDGVETSLNYLSTILMETANLPLTEYQQFLSKLQETVPALNANGYMDTQGKWHERVSDLDADAQAALIEYQMLQYNELFENREDRLEDFFFLPGKEPGDS</sequence>
<feature type="transmembrane region" description="Helical" evidence="7">
    <location>
        <begin position="57"/>
        <end position="80"/>
    </location>
</feature>
<evidence type="ECO:0000256" key="1">
    <source>
        <dbReference type="ARBA" id="ARBA00004651"/>
    </source>
</evidence>
<dbReference type="PANTHER" id="PTHR47371:SF3">
    <property type="entry name" value="PHOSPHOGLYCEROL TRANSFERASE I"/>
    <property type="match status" value="1"/>
</dbReference>
<dbReference type="Pfam" id="PF00884">
    <property type="entry name" value="Sulfatase"/>
    <property type="match status" value="1"/>
</dbReference>
<reference evidence="9" key="1">
    <citation type="submission" date="2016-04" db="EMBL/GenBank/DDBJ databases">
        <authorList>
            <person name="Evans L.H."/>
            <person name="Alamgir A."/>
            <person name="Owens N."/>
            <person name="Weber N.D."/>
            <person name="Virtaneva K."/>
            <person name="Barbian K."/>
            <person name="Babar A."/>
            <person name="Rosenke K."/>
        </authorList>
    </citation>
    <scope>NUCLEOTIDE SEQUENCE</scope>
    <source>
        <strain evidence="9">86</strain>
    </source>
</reference>
<accession>A0A212KFB3</accession>
<dbReference type="InterPro" id="IPR050448">
    <property type="entry name" value="OpgB/LTA_synthase_biosynth"/>
</dbReference>
<dbReference type="SUPFAM" id="SSF53649">
    <property type="entry name" value="Alkaline phosphatase-like"/>
    <property type="match status" value="1"/>
</dbReference>
<evidence type="ECO:0000256" key="2">
    <source>
        <dbReference type="ARBA" id="ARBA00004936"/>
    </source>
</evidence>
<feature type="transmembrane region" description="Helical" evidence="7">
    <location>
        <begin position="169"/>
        <end position="194"/>
    </location>
</feature>
<keyword evidence="3" id="KW-1003">Cell membrane</keyword>
<comment type="subcellular location">
    <subcellularLocation>
        <location evidence="1">Cell membrane</location>
        <topology evidence="1">Multi-pass membrane protein</topology>
    </subcellularLocation>
</comment>
<feature type="domain" description="Sulfatase N-terminal" evidence="8">
    <location>
        <begin position="256"/>
        <end position="542"/>
    </location>
</feature>
<keyword evidence="6 7" id="KW-0472">Membrane</keyword>
<keyword evidence="5 7" id="KW-1133">Transmembrane helix</keyword>
<evidence type="ECO:0000256" key="5">
    <source>
        <dbReference type="ARBA" id="ARBA00022989"/>
    </source>
</evidence>
<dbReference type="EMBL" id="FLUN01000001">
    <property type="protein sequence ID" value="SBW10331.1"/>
    <property type="molecule type" value="Genomic_DNA"/>
</dbReference>
<comment type="pathway">
    <text evidence="2">Cell wall biogenesis; lipoteichoic acid biosynthesis.</text>
</comment>
<feature type="transmembrane region" description="Helical" evidence="7">
    <location>
        <begin position="87"/>
        <end position="105"/>
    </location>
</feature>
<proteinExistence type="predicted"/>
<evidence type="ECO:0000259" key="8">
    <source>
        <dbReference type="Pfam" id="PF00884"/>
    </source>
</evidence>
<evidence type="ECO:0000256" key="7">
    <source>
        <dbReference type="SAM" id="Phobius"/>
    </source>
</evidence>
<name>A0A212KFB3_9FIRM</name>
<protein>
    <submittedName>
        <fullName evidence="9">Arylsulfatase</fullName>
        <ecNumber evidence="9">3.1.6.-</ecNumber>
    </submittedName>
</protein>
<feature type="transmembrane region" description="Helical" evidence="7">
    <location>
        <begin position="139"/>
        <end position="157"/>
    </location>
</feature>
<dbReference type="GO" id="GO:0005886">
    <property type="term" value="C:plasma membrane"/>
    <property type="evidence" value="ECO:0007669"/>
    <property type="project" value="UniProtKB-SubCell"/>
</dbReference>
<evidence type="ECO:0000313" key="9">
    <source>
        <dbReference type="EMBL" id="SBW10331.1"/>
    </source>
</evidence>
<dbReference type="CDD" id="cd16015">
    <property type="entry name" value="LTA_synthase"/>
    <property type="match status" value="1"/>
</dbReference>
<dbReference type="GO" id="GO:0016787">
    <property type="term" value="F:hydrolase activity"/>
    <property type="evidence" value="ECO:0007669"/>
    <property type="project" value="UniProtKB-KW"/>
</dbReference>
<dbReference type="InterPro" id="IPR000917">
    <property type="entry name" value="Sulfatase_N"/>
</dbReference>